<dbReference type="InterPro" id="IPR002036">
    <property type="entry name" value="YbeY"/>
</dbReference>
<reference evidence="9" key="1">
    <citation type="submission" date="2020-05" db="EMBL/GenBank/DDBJ databases">
        <authorList>
            <person name="Chiriac C."/>
            <person name="Salcher M."/>
            <person name="Ghai R."/>
            <person name="Kavagutti S V."/>
        </authorList>
    </citation>
    <scope>NUCLEOTIDE SEQUENCE</scope>
</reference>
<protein>
    <submittedName>
        <fullName evidence="9">Unannotated protein</fullName>
    </submittedName>
</protein>
<evidence type="ECO:0000256" key="2">
    <source>
        <dbReference type="ARBA" id="ARBA00010875"/>
    </source>
</evidence>
<name>A0A6J6VKB6_9ZZZZ</name>
<keyword evidence="7" id="KW-0862">Zinc</keyword>
<evidence type="ECO:0000313" key="10">
    <source>
        <dbReference type="EMBL" id="CAB4898075.1"/>
    </source>
</evidence>
<evidence type="ECO:0000313" key="8">
    <source>
        <dbReference type="EMBL" id="CAB4703301.1"/>
    </source>
</evidence>
<dbReference type="EMBL" id="CAEZXW010000038">
    <property type="protein sequence ID" value="CAB4703301.1"/>
    <property type="molecule type" value="Genomic_DNA"/>
</dbReference>
<sequence>MSIELTNESEFEIDSDRLSDLFTFLIIELGIHPHAELSVIFVDEEHMTKLHVQWMDEPGATDVLSFPMDEVSPDTYSGNVNDDAPILGDLVLCPAFAKRQAEDAGQSLAEELELLSTHGMLHLLGYDHAEEDEERTMFALQNALLAEWRAL</sequence>
<dbReference type="EMBL" id="CAFBMD010000053">
    <property type="protein sequence ID" value="CAB4898075.1"/>
    <property type="molecule type" value="Genomic_DNA"/>
</dbReference>
<dbReference type="GO" id="GO:0004519">
    <property type="term" value="F:endonuclease activity"/>
    <property type="evidence" value="ECO:0007669"/>
    <property type="project" value="UniProtKB-KW"/>
</dbReference>
<dbReference type="AlphaFoldDB" id="A0A6J6VKB6"/>
<dbReference type="HAMAP" id="MF_00009">
    <property type="entry name" value="Endoribonucl_YbeY"/>
    <property type="match status" value="1"/>
</dbReference>
<keyword evidence="5" id="KW-0255">Endonuclease</keyword>
<proteinExistence type="inferred from homology"/>
<dbReference type="PANTHER" id="PTHR46986:SF1">
    <property type="entry name" value="ENDORIBONUCLEASE YBEY, CHLOROPLASTIC"/>
    <property type="match status" value="1"/>
</dbReference>
<dbReference type="Pfam" id="PF02130">
    <property type="entry name" value="YbeY"/>
    <property type="match status" value="1"/>
</dbReference>
<dbReference type="NCBIfam" id="TIGR00043">
    <property type="entry name" value="rRNA maturation RNase YbeY"/>
    <property type="match status" value="1"/>
</dbReference>
<dbReference type="EMBL" id="CAFBQF010000041">
    <property type="protein sequence ID" value="CAB5050086.1"/>
    <property type="molecule type" value="Genomic_DNA"/>
</dbReference>
<evidence type="ECO:0000256" key="6">
    <source>
        <dbReference type="ARBA" id="ARBA00022801"/>
    </source>
</evidence>
<evidence type="ECO:0000313" key="11">
    <source>
        <dbReference type="EMBL" id="CAB5039893.1"/>
    </source>
</evidence>
<evidence type="ECO:0000256" key="1">
    <source>
        <dbReference type="ARBA" id="ARBA00001947"/>
    </source>
</evidence>
<dbReference type="GO" id="GO:0046872">
    <property type="term" value="F:metal ion binding"/>
    <property type="evidence" value="ECO:0007669"/>
    <property type="project" value="UniProtKB-KW"/>
</dbReference>
<dbReference type="SUPFAM" id="SSF55486">
    <property type="entry name" value="Metalloproteases ('zincins'), catalytic domain"/>
    <property type="match status" value="1"/>
</dbReference>
<evidence type="ECO:0000256" key="3">
    <source>
        <dbReference type="ARBA" id="ARBA00022722"/>
    </source>
</evidence>
<organism evidence="9">
    <name type="scientific">freshwater metagenome</name>
    <dbReference type="NCBI Taxonomy" id="449393"/>
    <lineage>
        <taxon>unclassified sequences</taxon>
        <taxon>metagenomes</taxon>
        <taxon>ecological metagenomes</taxon>
    </lineage>
</organism>
<keyword evidence="3" id="KW-0540">Nuclease</keyword>
<evidence type="ECO:0000256" key="4">
    <source>
        <dbReference type="ARBA" id="ARBA00022723"/>
    </source>
</evidence>
<gene>
    <name evidence="8" type="ORF">UFOPK2593_00745</name>
    <name evidence="9" type="ORF">UFOPK2894_00643</name>
    <name evidence="10" type="ORF">UFOPK3492_00793</name>
    <name evidence="11" type="ORF">UFOPK4234_01029</name>
    <name evidence="12" type="ORF">UFOPK4295_00878</name>
</gene>
<comment type="cofactor">
    <cofactor evidence="1">
        <name>Zn(2+)</name>
        <dbReference type="ChEBI" id="CHEBI:29105"/>
    </cofactor>
</comment>
<evidence type="ECO:0000313" key="9">
    <source>
        <dbReference type="EMBL" id="CAB4772024.1"/>
    </source>
</evidence>
<dbReference type="PROSITE" id="PS01306">
    <property type="entry name" value="UPF0054"/>
    <property type="match status" value="1"/>
</dbReference>
<dbReference type="GO" id="GO:0004222">
    <property type="term" value="F:metalloendopeptidase activity"/>
    <property type="evidence" value="ECO:0007669"/>
    <property type="project" value="InterPro"/>
</dbReference>
<dbReference type="EMBL" id="CAFBQA010000057">
    <property type="protein sequence ID" value="CAB5039893.1"/>
    <property type="molecule type" value="Genomic_DNA"/>
</dbReference>
<keyword evidence="6" id="KW-0378">Hydrolase</keyword>
<comment type="similarity">
    <text evidence="2">Belongs to the endoribonuclease YbeY family.</text>
</comment>
<evidence type="ECO:0000256" key="7">
    <source>
        <dbReference type="ARBA" id="ARBA00022833"/>
    </source>
</evidence>
<dbReference type="PANTHER" id="PTHR46986">
    <property type="entry name" value="ENDORIBONUCLEASE YBEY, CHLOROPLASTIC"/>
    <property type="match status" value="1"/>
</dbReference>
<evidence type="ECO:0000256" key="5">
    <source>
        <dbReference type="ARBA" id="ARBA00022759"/>
    </source>
</evidence>
<dbReference type="EMBL" id="CAEZZQ010000030">
    <property type="protein sequence ID" value="CAB4772024.1"/>
    <property type="molecule type" value="Genomic_DNA"/>
</dbReference>
<dbReference type="InterPro" id="IPR020549">
    <property type="entry name" value="YbeY_CS"/>
</dbReference>
<accession>A0A6J6VKB6</accession>
<evidence type="ECO:0000313" key="12">
    <source>
        <dbReference type="EMBL" id="CAB5050086.1"/>
    </source>
</evidence>
<dbReference type="Gene3D" id="3.40.390.30">
    <property type="entry name" value="Metalloproteases ('zincins'), catalytic domain"/>
    <property type="match status" value="1"/>
</dbReference>
<dbReference type="GO" id="GO:0006364">
    <property type="term" value="P:rRNA processing"/>
    <property type="evidence" value="ECO:0007669"/>
    <property type="project" value="InterPro"/>
</dbReference>
<keyword evidence="4" id="KW-0479">Metal-binding</keyword>
<dbReference type="InterPro" id="IPR023091">
    <property type="entry name" value="MetalPrtase_cat_dom_sf_prd"/>
</dbReference>